<reference evidence="4" key="3">
    <citation type="journal article" date="2019" name="Int. J. Syst. Evol. Microbiol.">
        <title>The Global Catalogue of Microorganisms (GCM) 10K type strain sequencing project: providing services to taxonomists for standard genome sequencing and annotation.</title>
        <authorList>
            <consortium name="The Broad Institute Genomics Platform"/>
            <consortium name="The Broad Institute Genome Sequencing Center for Infectious Disease"/>
            <person name="Wu L."/>
            <person name="Ma J."/>
        </authorList>
    </citation>
    <scope>NUCLEOTIDE SEQUENCE [LARGE SCALE GENOMIC DNA]</scope>
    <source>
        <strain evidence="4">KCTC 62575</strain>
    </source>
</reference>
<dbReference type="EMBL" id="JBHRSF010000055">
    <property type="protein sequence ID" value="MFC2996158.1"/>
    <property type="molecule type" value="Genomic_DNA"/>
</dbReference>
<dbReference type="Proteomes" id="UP001595455">
    <property type="component" value="Unassembled WGS sequence"/>
</dbReference>
<evidence type="ECO:0000313" key="3">
    <source>
        <dbReference type="Proteomes" id="UP000240957"/>
    </source>
</evidence>
<dbReference type="SUPFAM" id="SSF160897">
    <property type="entry name" value="Taf5 N-terminal domain-like"/>
    <property type="match status" value="1"/>
</dbReference>
<keyword evidence="4" id="KW-1185">Reference proteome</keyword>
<dbReference type="RefSeq" id="WP_107008590.1">
    <property type="nucleotide sequence ID" value="NZ_JBHRSF010000055.1"/>
</dbReference>
<dbReference type="EMBL" id="PYIX02000019">
    <property type="protein sequence ID" value="RFC83283.1"/>
    <property type="molecule type" value="Genomic_DNA"/>
</dbReference>
<reference evidence="1" key="1">
    <citation type="journal article" date="2014" name="Int. J. Syst. Evol. Microbiol.">
        <title>Complete genome of a new Firmicutes species belonging to the dominant human colonic microbiota ('Ruminococcus bicirculans') reveals two chromosomes and a selective capacity to utilize plant glucans.</title>
        <authorList>
            <consortium name="NISC Comparative Sequencing Program"/>
            <person name="Wegmann U."/>
            <person name="Louis P."/>
            <person name="Goesmann A."/>
            <person name="Henrissat B."/>
            <person name="Duncan S.H."/>
            <person name="Flint H.J."/>
        </authorList>
    </citation>
    <scope>NUCLEOTIDE SEQUENCE</scope>
    <source>
        <strain evidence="1">KCTC 62575</strain>
    </source>
</reference>
<organism evidence="2 3">
    <name type="scientific">Acinetobacter sichuanensis</name>
    <dbReference type="NCBI Taxonomy" id="2136183"/>
    <lineage>
        <taxon>Bacteria</taxon>
        <taxon>Pseudomonadati</taxon>
        <taxon>Pseudomonadota</taxon>
        <taxon>Gammaproteobacteria</taxon>
        <taxon>Moraxellales</taxon>
        <taxon>Moraxellaceae</taxon>
        <taxon>Acinetobacter</taxon>
    </lineage>
</organism>
<sequence length="108" mass="12543">MNQTQILQLIEASQATLKHELQAKHPESKYHILMLQRSFQLVKNYIESAAQNEQQQLKILQDYFQFPVQDLEQSTEQLCAEMAKQSDLQALQLLQQLNQLDLNMTKAG</sequence>
<evidence type="ECO:0000313" key="4">
    <source>
        <dbReference type="Proteomes" id="UP001595455"/>
    </source>
</evidence>
<dbReference type="OrthoDB" id="6694254at2"/>
<proteinExistence type="predicted"/>
<gene>
    <name evidence="1" type="ORF">ACFODO_12935</name>
    <name evidence="2" type="ORF">C9E89_012080</name>
</gene>
<comment type="caution">
    <text evidence="2">The sequence shown here is derived from an EMBL/GenBank/DDBJ whole genome shotgun (WGS) entry which is preliminary data.</text>
</comment>
<dbReference type="Proteomes" id="UP000240957">
    <property type="component" value="Unassembled WGS sequence"/>
</dbReference>
<protein>
    <submittedName>
        <fullName evidence="2">Uncharacterized protein</fullName>
    </submittedName>
</protein>
<accession>A0A371YP89</accession>
<evidence type="ECO:0000313" key="1">
    <source>
        <dbReference type="EMBL" id="MFC2996158.1"/>
    </source>
</evidence>
<reference evidence="2 3" key="2">
    <citation type="submission" date="2018-08" db="EMBL/GenBank/DDBJ databases">
        <title>The draft genome of Acinetobacter sichuanensis strain WCHAc060041.</title>
        <authorList>
            <person name="Qin J."/>
            <person name="Feng Y."/>
            <person name="Zong Z."/>
        </authorList>
    </citation>
    <scope>NUCLEOTIDE SEQUENCE [LARGE SCALE GENOMIC DNA]</scope>
    <source>
        <strain evidence="2 3">WCHAc060041</strain>
    </source>
</reference>
<dbReference type="AlphaFoldDB" id="A0A371YP89"/>
<evidence type="ECO:0000313" key="2">
    <source>
        <dbReference type="EMBL" id="RFC83283.1"/>
    </source>
</evidence>
<dbReference type="InterPro" id="IPR037264">
    <property type="entry name" value="TFIID_NTD2_sf"/>
</dbReference>
<reference evidence="1" key="4">
    <citation type="submission" date="2024-09" db="EMBL/GenBank/DDBJ databases">
        <authorList>
            <person name="Sun Q."/>
            <person name="Mori K."/>
        </authorList>
    </citation>
    <scope>NUCLEOTIDE SEQUENCE</scope>
    <source>
        <strain evidence="1">KCTC 62575</strain>
    </source>
</reference>
<name>A0A371YP89_9GAMM</name>